<evidence type="ECO:0000256" key="2">
    <source>
        <dbReference type="ARBA" id="ARBA00023015"/>
    </source>
</evidence>
<dbReference type="Proteomes" id="UP000436088">
    <property type="component" value="Unassembled WGS sequence"/>
</dbReference>
<comment type="caution">
    <text evidence="7">The sequence shown here is derived from an EMBL/GenBank/DDBJ whole genome shotgun (WGS) entry which is preliminary data.</text>
</comment>
<evidence type="ECO:0000313" key="7">
    <source>
        <dbReference type="EMBL" id="KAE8690061.1"/>
    </source>
</evidence>
<dbReference type="Pfam" id="PF13837">
    <property type="entry name" value="Myb_DNA-bind_4"/>
    <property type="match status" value="1"/>
</dbReference>
<keyword evidence="5" id="KW-0539">Nucleus</keyword>
<dbReference type="PANTHER" id="PTHR21654">
    <property type="entry name" value="FI21293P1"/>
    <property type="match status" value="1"/>
</dbReference>
<keyword evidence="3" id="KW-0238">DNA-binding</keyword>
<dbReference type="GO" id="GO:0003677">
    <property type="term" value="F:DNA binding"/>
    <property type="evidence" value="ECO:0007669"/>
    <property type="project" value="UniProtKB-KW"/>
</dbReference>
<evidence type="ECO:0000256" key="5">
    <source>
        <dbReference type="ARBA" id="ARBA00023242"/>
    </source>
</evidence>
<proteinExistence type="predicted"/>
<keyword evidence="4" id="KW-0804">Transcription</keyword>
<protein>
    <recommendedName>
        <fullName evidence="6">Myb/SANT-like DNA-binding domain-containing protein</fullName>
    </recommendedName>
</protein>
<gene>
    <name evidence="7" type="ORF">F3Y22_tig00110929pilonHSYRG00063</name>
</gene>
<dbReference type="GO" id="GO:0006355">
    <property type="term" value="P:regulation of DNA-templated transcription"/>
    <property type="evidence" value="ECO:0007669"/>
    <property type="project" value="UniProtKB-ARBA"/>
</dbReference>
<reference evidence="7" key="1">
    <citation type="submission" date="2019-09" db="EMBL/GenBank/DDBJ databases">
        <title>Draft genome information of white flower Hibiscus syriacus.</title>
        <authorList>
            <person name="Kim Y.-M."/>
        </authorList>
    </citation>
    <scope>NUCLEOTIDE SEQUENCE [LARGE SCALE GENOMIC DNA]</scope>
    <source>
        <strain evidence="7">YM2019G1</strain>
    </source>
</reference>
<dbReference type="Gene3D" id="1.10.10.60">
    <property type="entry name" value="Homeodomain-like"/>
    <property type="match status" value="1"/>
</dbReference>
<organism evidence="7 8">
    <name type="scientific">Hibiscus syriacus</name>
    <name type="common">Rose of Sharon</name>
    <dbReference type="NCBI Taxonomy" id="106335"/>
    <lineage>
        <taxon>Eukaryota</taxon>
        <taxon>Viridiplantae</taxon>
        <taxon>Streptophyta</taxon>
        <taxon>Embryophyta</taxon>
        <taxon>Tracheophyta</taxon>
        <taxon>Spermatophyta</taxon>
        <taxon>Magnoliopsida</taxon>
        <taxon>eudicotyledons</taxon>
        <taxon>Gunneridae</taxon>
        <taxon>Pentapetalae</taxon>
        <taxon>rosids</taxon>
        <taxon>malvids</taxon>
        <taxon>Malvales</taxon>
        <taxon>Malvaceae</taxon>
        <taxon>Malvoideae</taxon>
        <taxon>Hibiscus</taxon>
    </lineage>
</organism>
<evidence type="ECO:0000259" key="6">
    <source>
        <dbReference type="Pfam" id="PF13837"/>
    </source>
</evidence>
<keyword evidence="2" id="KW-0805">Transcription regulation</keyword>
<name>A0A6A2ZDG0_HIBSY</name>
<feature type="domain" description="Myb/SANT-like DNA-binding" evidence="6">
    <location>
        <begin position="3"/>
        <end position="50"/>
    </location>
</feature>
<comment type="subcellular location">
    <subcellularLocation>
        <location evidence="1">Nucleus</location>
    </subcellularLocation>
</comment>
<dbReference type="GO" id="GO:0005634">
    <property type="term" value="C:nucleus"/>
    <property type="evidence" value="ECO:0007669"/>
    <property type="project" value="UniProtKB-SubCell"/>
</dbReference>
<dbReference type="AlphaFoldDB" id="A0A6A2ZDG0"/>
<dbReference type="InterPro" id="IPR044822">
    <property type="entry name" value="Myb_DNA-bind_4"/>
</dbReference>
<keyword evidence="8" id="KW-1185">Reference proteome</keyword>
<dbReference type="PANTHER" id="PTHR21654:SF60">
    <property type="entry name" value="TRIHELIX TRANSCRIPTION FACTOR PTL"/>
    <property type="match status" value="1"/>
</dbReference>
<accession>A0A6A2ZDG0</accession>
<evidence type="ECO:0000256" key="4">
    <source>
        <dbReference type="ARBA" id="ARBA00023163"/>
    </source>
</evidence>
<evidence type="ECO:0000313" key="8">
    <source>
        <dbReference type="Proteomes" id="UP000436088"/>
    </source>
</evidence>
<evidence type="ECO:0000256" key="3">
    <source>
        <dbReference type="ARBA" id="ARBA00023125"/>
    </source>
</evidence>
<sequence>MSEEHGYRRSGETCKEKFENLFKYYKKTREGKAGRHDGKHHRFFRLLEALYGDTSSVSLQETHPLDNRFPFHDNLNSNSEVNHVLSLSDRKHCDSNSSGFDTYTSDDNDLITAEALKRKRKKSCSMRWKVKIEVYRLPDEEVNGEARGLDREVDKDS</sequence>
<dbReference type="EMBL" id="VEPZ02001165">
    <property type="protein sequence ID" value="KAE8690061.1"/>
    <property type="molecule type" value="Genomic_DNA"/>
</dbReference>
<evidence type="ECO:0000256" key="1">
    <source>
        <dbReference type="ARBA" id="ARBA00004123"/>
    </source>
</evidence>